<protein>
    <submittedName>
        <fullName evidence="2">Uncharacterized protein</fullName>
    </submittedName>
</protein>
<dbReference type="Proteomes" id="UP001489004">
    <property type="component" value="Unassembled WGS sequence"/>
</dbReference>
<proteinExistence type="predicted"/>
<name>A0AAW1PVK0_9CHLO</name>
<reference evidence="2 3" key="1">
    <citation type="journal article" date="2024" name="Nat. Commun.">
        <title>Phylogenomics reveals the evolutionary origins of lichenization in chlorophyte algae.</title>
        <authorList>
            <person name="Puginier C."/>
            <person name="Libourel C."/>
            <person name="Otte J."/>
            <person name="Skaloud P."/>
            <person name="Haon M."/>
            <person name="Grisel S."/>
            <person name="Petersen M."/>
            <person name="Berrin J.G."/>
            <person name="Delaux P.M."/>
            <person name="Dal Grande F."/>
            <person name="Keller J."/>
        </authorList>
    </citation>
    <scope>NUCLEOTIDE SEQUENCE [LARGE SCALE GENOMIC DNA]</scope>
    <source>
        <strain evidence="2 3">SAG 2043</strain>
    </source>
</reference>
<evidence type="ECO:0000313" key="2">
    <source>
        <dbReference type="EMBL" id="KAK9812638.1"/>
    </source>
</evidence>
<evidence type="ECO:0000313" key="3">
    <source>
        <dbReference type="Proteomes" id="UP001489004"/>
    </source>
</evidence>
<organism evidence="2 3">
    <name type="scientific">[Myrmecia] bisecta</name>
    <dbReference type="NCBI Taxonomy" id="41462"/>
    <lineage>
        <taxon>Eukaryota</taxon>
        <taxon>Viridiplantae</taxon>
        <taxon>Chlorophyta</taxon>
        <taxon>core chlorophytes</taxon>
        <taxon>Trebouxiophyceae</taxon>
        <taxon>Trebouxiales</taxon>
        <taxon>Trebouxiaceae</taxon>
        <taxon>Myrmecia</taxon>
    </lineage>
</organism>
<evidence type="ECO:0000256" key="1">
    <source>
        <dbReference type="SAM" id="MobiDB-lite"/>
    </source>
</evidence>
<accession>A0AAW1PVK0</accession>
<dbReference type="EMBL" id="JALJOR010000008">
    <property type="protein sequence ID" value="KAK9812638.1"/>
    <property type="molecule type" value="Genomic_DNA"/>
</dbReference>
<feature type="region of interest" description="Disordered" evidence="1">
    <location>
        <begin position="95"/>
        <end position="121"/>
    </location>
</feature>
<comment type="caution">
    <text evidence="2">The sequence shown here is derived from an EMBL/GenBank/DDBJ whole genome shotgun (WGS) entry which is preliminary data.</text>
</comment>
<dbReference type="AlphaFoldDB" id="A0AAW1PVK0"/>
<keyword evidence="3" id="KW-1185">Reference proteome</keyword>
<gene>
    <name evidence="2" type="ORF">WJX72_001146</name>
</gene>
<feature type="compositionally biased region" description="Low complexity" evidence="1">
    <location>
        <begin position="106"/>
        <end position="115"/>
    </location>
</feature>
<sequence>MASPRSDRGIRSPNPHVLVGRQAVLQDLSSLQAPHHRRIWARGWEPALHRGSRGGLRQVNRVNSVRAPRPSSTWLDTLCSQEGFLNVVQSREKRAQKEGWRAQRCSSTSPSTSRSAPREACQDSRDPAFGVIFGPSQHRFACCAINRVGGQAYSCPGPGGGTRPW</sequence>